<dbReference type="RefSeq" id="XP_007678536.1">
    <property type="nucleotide sequence ID" value="XM_007680346.1"/>
</dbReference>
<name>M2ME72_BAUPA</name>
<dbReference type="HOGENOM" id="CLU_1740164_0_0_1"/>
<keyword evidence="1" id="KW-0472">Membrane</keyword>
<dbReference type="KEGG" id="bcom:BAUCODRAFT_565346"/>
<protein>
    <submittedName>
        <fullName evidence="2">Uncharacterized protein</fullName>
    </submittedName>
</protein>
<proteinExistence type="predicted"/>
<organism evidence="2 3">
    <name type="scientific">Baudoinia panamericana (strain UAMH 10762)</name>
    <name type="common">Angels' share fungus</name>
    <name type="synonym">Baudoinia compniacensis (strain UAMH 10762)</name>
    <dbReference type="NCBI Taxonomy" id="717646"/>
    <lineage>
        <taxon>Eukaryota</taxon>
        <taxon>Fungi</taxon>
        <taxon>Dikarya</taxon>
        <taxon>Ascomycota</taxon>
        <taxon>Pezizomycotina</taxon>
        <taxon>Dothideomycetes</taxon>
        <taxon>Dothideomycetidae</taxon>
        <taxon>Mycosphaerellales</taxon>
        <taxon>Teratosphaeriaceae</taxon>
        <taxon>Baudoinia</taxon>
    </lineage>
</organism>
<keyword evidence="3" id="KW-1185">Reference proteome</keyword>
<dbReference type="GeneID" id="19115542"/>
<accession>M2ME72</accession>
<sequence length="150" mass="16830">MSSGVRRAAALFSNSLPWMADAGLSSVYRWEALGSFALALLIGVLHTVFAAREVATFGILYAAMCAADGIVVVRRLYHQWKCTTARGERLSRCPCGRKFVLQSLPLIVTLLYKRERPRTLREFSTSRQDIVNIETVFVLLRTHRPEAPDC</sequence>
<keyword evidence="1" id="KW-0812">Transmembrane</keyword>
<evidence type="ECO:0000313" key="3">
    <source>
        <dbReference type="Proteomes" id="UP000011761"/>
    </source>
</evidence>
<keyword evidence="1" id="KW-1133">Transmembrane helix</keyword>
<dbReference type="EMBL" id="KB445558">
    <property type="protein sequence ID" value="EMC94881.1"/>
    <property type="molecule type" value="Genomic_DNA"/>
</dbReference>
<dbReference type="Proteomes" id="UP000011761">
    <property type="component" value="Unassembled WGS sequence"/>
</dbReference>
<gene>
    <name evidence="2" type="ORF">BAUCODRAFT_565346</name>
</gene>
<dbReference type="AlphaFoldDB" id="M2ME72"/>
<reference evidence="2 3" key="1">
    <citation type="journal article" date="2012" name="PLoS Pathog.">
        <title>Diverse lifestyles and strategies of plant pathogenesis encoded in the genomes of eighteen Dothideomycetes fungi.</title>
        <authorList>
            <person name="Ohm R.A."/>
            <person name="Feau N."/>
            <person name="Henrissat B."/>
            <person name="Schoch C.L."/>
            <person name="Horwitz B.A."/>
            <person name="Barry K.W."/>
            <person name="Condon B.J."/>
            <person name="Copeland A.C."/>
            <person name="Dhillon B."/>
            <person name="Glaser F."/>
            <person name="Hesse C.N."/>
            <person name="Kosti I."/>
            <person name="LaButti K."/>
            <person name="Lindquist E.A."/>
            <person name="Lucas S."/>
            <person name="Salamov A.A."/>
            <person name="Bradshaw R.E."/>
            <person name="Ciuffetti L."/>
            <person name="Hamelin R.C."/>
            <person name="Kema G.H.J."/>
            <person name="Lawrence C."/>
            <person name="Scott J.A."/>
            <person name="Spatafora J.W."/>
            <person name="Turgeon B.G."/>
            <person name="de Wit P.J.G.M."/>
            <person name="Zhong S."/>
            <person name="Goodwin S.B."/>
            <person name="Grigoriev I.V."/>
        </authorList>
    </citation>
    <scope>NUCLEOTIDE SEQUENCE [LARGE SCALE GENOMIC DNA]</scope>
    <source>
        <strain evidence="2 3">UAMH 10762</strain>
    </source>
</reference>
<evidence type="ECO:0000256" key="1">
    <source>
        <dbReference type="SAM" id="Phobius"/>
    </source>
</evidence>
<feature type="transmembrane region" description="Helical" evidence="1">
    <location>
        <begin position="32"/>
        <end position="51"/>
    </location>
</feature>
<evidence type="ECO:0000313" key="2">
    <source>
        <dbReference type="EMBL" id="EMC94881.1"/>
    </source>
</evidence>
<feature type="transmembrane region" description="Helical" evidence="1">
    <location>
        <begin position="58"/>
        <end position="77"/>
    </location>
</feature>